<feature type="binding site" evidence="5">
    <location>
        <position position="178"/>
    </location>
    <ligand>
        <name>dihydroxyacetone phosphate</name>
        <dbReference type="ChEBI" id="CHEBI:57642"/>
    </ligand>
</feature>
<evidence type="ECO:0000313" key="8">
    <source>
        <dbReference type="Proteomes" id="UP000294682"/>
    </source>
</evidence>
<dbReference type="InterPro" id="IPR013785">
    <property type="entry name" value="Aldolase_TIM"/>
</dbReference>
<accession>A0A9X8UIS9</accession>
<dbReference type="PROSITE" id="PS00602">
    <property type="entry name" value="ALDOLASE_CLASS_II_1"/>
    <property type="match status" value="1"/>
</dbReference>
<dbReference type="AlphaFoldDB" id="A0A9X8UIS9"/>
<evidence type="ECO:0000256" key="3">
    <source>
        <dbReference type="ARBA" id="ARBA00023239"/>
    </source>
</evidence>
<dbReference type="GO" id="GO:0030388">
    <property type="term" value="P:fructose 1,6-bisphosphate metabolic process"/>
    <property type="evidence" value="ECO:0007669"/>
    <property type="project" value="InterPro"/>
</dbReference>
<evidence type="ECO:0000256" key="5">
    <source>
        <dbReference type="PIRSR" id="PIRSR001359-2"/>
    </source>
</evidence>
<evidence type="ECO:0000256" key="1">
    <source>
        <dbReference type="ARBA" id="ARBA00022723"/>
    </source>
</evidence>
<comment type="caution">
    <text evidence="7">The sequence shown here is derived from an EMBL/GenBank/DDBJ whole genome shotgun (WGS) entry which is preliminary data.</text>
</comment>
<dbReference type="CDD" id="cd00947">
    <property type="entry name" value="TBP_aldolase_IIB"/>
    <property type="match status" value="1"/>
</dbReference>
<keyword evidence="3" id="KW-0456">Lyase</keyword>
<dbReference type="InterPro" id="IPR011289">
    <property type="entry name" value="Fruc_bis_ald_class-2"/>
</dbReference>
<feature type="binding site" evidence="6">
    <location>
        <position position="133"/>
    </location>
    <ligand>
        <name>Zn(2+)</name>
        <dbReference type="ChEBI" id="CHEBI:29105"/>
        <label>2</label>
    </ligand>
</feature>
<dbReference type="GO" id="GO:0008270">
    <property type="term" value="F:zinc ion binding"/>
    <property type="evidence" value="ECO:0007669"/>
    <property type="project" value="InterPro"/>
</dbReference>
<dbReference type="InterPro" id="IPR000771">
    <property type="entry name" value="FBA_II"/>
</dbReference>
<feature type="binding site" evidence="5">
    <location>
        <begin position="206"/>
        <end position="208"/>
    </location>
    <ligand>
        <name>dihydroxyacetone phosphate</name>
        <dbReference type="ChEBI" id="CHEBI:57642"/>
    </ligand>
</feature>
<keyword evidence="8" id="KW-1185">Reference proteome</keyword>
<proteinExistence type="predicted"/>
<dbReference type="Proteomes" id="UP000294682">
    <property type="component" value="Unassembled WGS sequence"/>
</dbReference>
<dbReference type="PIRSF" id="PIRSF001359">
    <property type="entry name" value="F_bP_aldolase_II"/>
    <property type="match status" value="1"/>
</dbReference>
<organism evidence="7 8">
    <name type="scientific">Harryflintia acetispora</name>
    <dbReference type="NCBI Taxonomy" id="1849041"/>
    <lineage>
        <taxon>Bacteria</taxon>
        <taxon>Bacillati</taxon>
        <taxon>Bacillota</taxon>
        <taxon>Clostridia</taxon>
        <taxon>Eubacteriales</taxon>
        <taxon>Oscillospiraceae</taxon>
        <taxon>Harryflintia</taxon>
    </lineage>
</organism>
<keyword evidence="1 6" id="KW-0479">Metal-binding</keyword>
<evidence type="ECO:0000256" key="6">
    <source>
        <dbReference type="PIRSR" id="PIRSR001359-3"/>
    </source>
</evidence>
<dbReference type="NCBIfam" id="TIGR01859">
    <property type="entry name" value="fruc_bis_ald"/>
    <property type="match status" value="1"/>
</dbReference>
<feature type="binding site" evidence="5">
    <location>
        <begin position="227"/>
        <end position="230"/>
    </location>
    <ligand>
        <name>dihydroxyacetone phosphate</name>
        <dbReference type="ChEBI" id="CHEBI:57642"/>
    </ligand>
</feature>
<dbReference type="EMBL" id="SLUK01000006">
    <property type="protein sequence ID" value="TCL43255.1"/>
    <property type="molecule type" value="Genomic_DNA"/>
</dbReference>
<sequence>MLVTTRKMLDDARDGGYAIGAFNAENAEMVWAIVRAADELRAPVIIQTTSSTLKYFSPEMFAGMVKAEAQKTDVPVALHLDHGSSYELCCACIAAGYTSVMIDGSALPFEENIAVSKKVADYAKSFGVPVEAELGRVGGKEDDVVGVDDQYTDPKEAVEFVERTGVSSLAIGIGTAHGIYKVAPKLDLDRAADIRKVVSIPLVMHGASGLADEVMQEGVRKGIAKINFATELRVAFSEAVKAYLEKDPKVFDPKKYGTPAREAVKELVKQKMTVCGCNGKA</sequence>
<dbReference type="RefSeq" id="WP_132084615.1">
    <property type="nucleotide sequence ID" value="NZ_JADNAH010000129.1"/>
</dbReference>
<name>A0A9X8UIS9_9FIRM</name>
<dbReference type="PROSITE" id="PS00806">
    <property type="entry name" value="ALDOLASE_CLASS_II_2"/>
    <property type="match status" value="1"/>
</dbReference>
<dbReference type="GO" id="GO:0006096">
    <property type="term" value="P:glycolytic process"/>
    <property type="evidence" value="ECO:0007669"/>
    <property type="project" value="InterPro"/>
</dbReference>
<dbReference type="PANTHER" id="PTHR30304">
    <property type="entry name" value="D-TAGATOSE-1,6-BISPHOSPHATE ALDOLASE"/>
    <property type="match status" value="1"/>
</dbReference>
<dbReference type="SUPFAM" id="SSF51569">
    <property type="entry name" value="Aldolase"/>
    <property type="match status" value="1"/>
</dbReference>
<dbReference type="GO" id="GO:0004332">
    <property type="term" value="F:fructose-bisphosphate aldolase activity"/>
    <property type="evidence" value="ECO:0007669"/>
    <property type="project" value="InterPro"/>
</dbReference>
<feature type="binding site" evidence="6">
    <location>
        <position position="177"/>
    </location>
    <ligand>
        <name>Zn(2+)</name>
        <dbReference type="ChEBI" id="CHEBI:29105"/>
        <label>1</label>
        <note>catalytic</note>
    </ligand>
</feature>
<reference evidence="7 8" key="1">
    <citation type="submission" date="2019-03" db="EMBL/GenBank/DDBJ databases">
        <title>Genomic Encyclopedia of Type Strains, Phase IV (KMG-IV): sequencing the most valuable type-strain genomes for metagenomic binning, comparative biology and taxonomic classification.</title>
        <authorList>
            <person name="Goeker M."/>
        </authorList>
    </citation>
    <scope>NUCLEOTIDE SEQUENCE [LARGE SCALE GENOMIC DNA]</scope>
    <source>
        <strain evidence="7 8">DSM 100433</strain>
    </source>
</reference>
<feature type="binding site" evidence="6">
    <location>
        <position position="103"/>
    </location>
    <ligand>
        <name>Zn(2+)</name>
        <dbReference type="ChEBI" id="CHEBI:29105"/>
        <label>2</label>
    </ligand>
</feature>
<keyword evidence="2 6" id="KW-0862">Zinc</keyword>
<dbReference type="NCBIfam" id="TIGR00167">
    <property type="entry name" value="cbbA"/>
    <property type="match status" value="1"/>
</dbReference>
<feature type="binding site" evidence="6">
    <location>
        <position position="205"/>
    </location>
    <ligand>
        <name>Zn(2+)</name>
        <dbReference type="ChEBI" id="CHEBI:29105"/>
        <label>1</label>
        <note>catalytic</note>
    </ligand>
</feature>
<evidence type="ECO:0000256" key="2">
    <source>
        <dbReference type="ARBA" id="ARBA00022833"/>
    </source>
</evidence>
<dbReference type="Gene3D" id="3.20.20.70">
    <property type="entry name" value="Aldolase class I"/>
    <property type="match status" value="1"/>
</dbReference>
<feature type="binding site" evidence="6">
    <location>
        <position position="82"/>
    </location>
    <ligand>
        <name>Zn(2+)</name>
        <dbReference type="ChEBI" id="CHEBI:29105"/>
        <label>1</label>
        <note>catalytic</note>
    </ligand>
</feature>
<dbReference type="Pfam" id="PF01116">
    <property type="entry name" value="F_bP_aldolase"/>
    <property type="match status" value="1"/>
</dbReference>
<dbReference type="InterPro" id="IPR050246">
    <property type="entry name" value="Class_II_FBP_aldolase"/>
</dbReference>
<feature type="active site" description="Proton donor" evidence="4">
    <location>
        <position position="81"/>
    </location>
</feature>
<protein>
    <submittedName>
        <fullName evidence="7">Tagatose 1,6-diphosphate aldolase GatY/KbaY</fullName>
    </submittedName>
</protein>
<gene>
    <name evidence="7" type="ORF">EDD78_106115</name>
</gene>
<comment type="cofactor">
    <cofactor evidence="6">
        <name>Zn(2+)</name>
        <dbReference type="ChEBI" id="CHEBI:29105"/>
    </cofactor>
    <text evidence="6">Binds 2 Zn(2+) ions per subunit. One is catalytic and the other provides a structural contribution.</text>
</comment>
<dbReference type="PANTHER" id="PTHR30304:SF0">
    <property type="entry name" value="D-TAGATOSE-1,6-BISPHOSPHATE ALDOLASE SUBUNIT GATY-RELATED"/>
    <property type="match status" value="1"/>
</dbReference>
<evidence type="ECO:0000313" key="7">
    <source>
        <dbReference type="EMBL" id="TCL43255.1"/>
    </source>
</evidence>
<evidence type="ECO:0000256" key="4">
    <source>
        <dbReference type="PIRSR" id="PIRSR001359-1"/>
    </source>
</evidence>